<dbReference type="InterPro" id="IPR007922">
    <property type="entry name" value="DciA-like"/>
</dbReference>
<name>F8EWL3_GRAC1</name>
<accession>F8EWL3</accession>
<proteinExistence type="predicted"/>
<evidence type="ECO:0008006" key="3">
    <source>
        <dbReference type="Google" id="ProtNLM"/>
    </source>
</evidence>
<evidence type="ECO:0000313" key="1">
    <source>
        <dbReference type="EMBL" id="AEJ18176.1"/>
    </source>
</evidence>
<dbReference type="KEGG" id="scd:Spica_0004"/>
<dbReference type="AlphaFoldDB" id="F8EWL3"/>
<dbReference type="Pfam" id="PF05258">
    <property type="entry name" value="DciA"/>
    <property type="match status" value="1"/>
</dbReference>
<dbReference type="RefSeq" id="WP_013967489.1">
    <property type="nucleotide sequence ID" value="NC_015732.1"/>
</dbReference>
<dbReference type="HOGENOM" id="CLU_1668628_0_0_12"/>
<gene>
    <name evidence="1" type="ordered locus">Spica_0004</name>
</gene>
<organism evidence="1 2">
    <name type="scientific">Gracilinema caldarium (strain ATCC 51460 / DSM 7334 / H1)</name>
    <name type="common">Treponema caldarium</name>
    <dbReference type="NCBI Taxonomy" id="744872"/>
    <lineage>
        <taxon>Bacteria</taxon>
        <taxon>Pseudomonadati</taxon>
        <taxon>Spirochaetota</taxon>
        <taxon>Spirochaetia</taxon>
        <taxon>Spirochaetales</taxon>
        <taxon>Breznakiellaceae</taxon>
        <taxon>Gracilinema</taxon>
    </lineage>
</organism>
<dbReference type="OrthoDB" id="370673at2"/>
<reference evidence="2" key="1">
    <citation type="journal article" date="2013" name="Stand. Genomic Sci.">
        <title>Genome sequence of the thermophilic fresh-water bacterium Spirochaeta caldaria type strain (H1(T)), reclassification of Spirochaeta caldaria, Spirochaeta stenostrepta, and Spirochaeta zuelzerae in the genus Treponema as Treponema caldaria comb. nov., Treponema stenostrepta comb. nov., and Treponema zuelzerae comb. nov., and emendation of the genus Treponema.</title>
        <authorList>
            <person name="Abt B."/>
            <person name="Goker M."/>
            <person name="Scheuner C."/>
            <person name="Han C."/>
            <person name="Lu M."/>
            <person name="Misra M."/>
            <person name="Lapidus A."/>
            <person name="Nolan M."/>
            <person name="Lucas S."/>
            <person name="Hammon N."/>
            <person name="Deshpande S."/>
            <person name="Cheng J.F."/>
            <person name="Tapia R."/>
            <person name="Goodwin L.A."/>
            <person name="Pitluck S."/>
            <person name="Liolios K."/>
            <person name="Pagani I."/>
            <person name="Ivanova N."/>
            <person name="Mavromatis K."/>
            <person name="Mikhailova N."/>
            <person name="Huntemann M."/>
            <person name="Pati A."/>
            <person name="Chen A."/>
            <person name="Palaniappan K."/>
            <person name="Land M."/>
            <person name="Hauser L."/>
            <person name="Jeffries C.D."/>
            <person name="Rohde M."/>
            <person name="Spring S."/>
            <person name="Gronow S."/>
            <person name="Detter J.C."/>
            <person name="Bristow J."/>
            <person name="Eisen J.A."/>
            <person name="Markowitz V."/>
            <person name="Hugenholtz P."/>
            <person name="Kyrpides N.C."/>
            <person name="Woyke T."/>
            <person name="Klenk H.P."/>
        </authorList>
    </citation>
    <scope>NUCLEOTIDE SEQUENCE</scope>
    <source>
        <strain evidence="2">ATCC 51460 / DSM 7334 / H1</strain>
    </source>
</reference>
<dbReference type="eggNOG" id="COG5512">
    <property type="taxonomic scope" value="Bacteria"/>
</dbReference>
<dbReference type="EMBL" id="CP002868">
    <property type="protein sequence ID" value="AEJ18176.1"/>
    <property type="molecule type" value="Genomic_DNA"/>
</dbReference>
<protein>
    <recommendedName>
        <fullName evidence="3">DUF721 domain-containing protein</fullName>
    </recommendedName>
</protein>
<keyword evidence="2" id="KW-1185">Reference proteome</keyword>
<evidence type="ECO:0000313" key="2">
    <source>
        <dbReference type="Proteomes" id="UP000000503"/>
    </source>
</evidence>
<dbReference type="STRING" id="744872.Spica_0004"/>
<dbReference type="Proteomes" id="UP000000503">
    <property type="component" value="Chromosome"/>
</dbReference>
<sequence length="158" mass="18311">MRKAGDILSAFFDERLSKKGQTYSALFKSWQQIAGDQISAHSRIVELERNILFVEADHPGWIMILQSKEQDLLNRVRRSFPDLIINGISFRLSKMRGSTQNNVDENTMSKVSVNDNSLNSEVVLQTQELSKPNYERIQDPQFREALMRLEQSIRSRHT</sequence>